<accession>A0AAV5VIP5</accession>
<evidence type="ECO:0000256" key="4">
    <source>
        <dbReference type="ARBA" id="ARBA00023136"/>
    </source>
</evidence>
<evidence type="ECO:0000256" key="2">
    <source>
        <dbReference type="ARBA" id="ARBA00022692"/>
    </source>
</evidence>
<comment type="caution">
    <text evidence="6">The sequence shown here is derived from an EMBL/GenBank/DDBJ whole genome shotgun (WGS) entry which is preliminary data.</text>
</comment>
<reference evidence="6" key="1">
    <citation type="submission" date="2023-10" db="EMBL/GenBank/DDBJ databases">
        <title>Genome assembly of Pristionchus species.</title>
        <authorList>
            <person name="Yoshida K."/>
            <person name="Sommer R.J."/>
        </authorList>
    </citation>
    <scope>NUCLEOTIDE SEQUENCE</scope>
    <source>
        <strain evidence="6">RS5133</strain>
    </source>
</reference>
<evidence type="ECO:0008006" key="8">
    <source>
        <dbReference type="Google" id="ProtNLM"/>
    </source>
</evidence>
<feature type="transmembrane region" description="Helical" evidence="5">
    <location>
        <begin position="79"/>
        <end position="103"/>
    </location>
</feature>
<comment type="subcellular location">
    <subcellularLocation>
        <location evidence="1">Membrane</location>
        <topology evidence="1">Multi-pass membrane protein</topology>
    </subcellularLocation>
</comment>
<feature type="transmembrane region" description="Helical" evidence="5">
    <location>
        <begin position="42"/>
        <end position="67"/>
    </location>
</feature>
<dbReference type="Pfam" id="PF00335">
    <property type="entry name" value="Tetraspanin"/>
    <property type="match status" value="1"/>
</dbReference>
<name>A0AAV5VIP5_9BILA</name>
<evidence type="ECO:0000313" key="7">
    <source>
        <dbReference type="Proteomes" id="UP001432322"/>
    </source>
</evidence>
<protein>
    <recommendedName>
        <fullName evidence="8">Tetraspanin</fullName>
    </recommendedName>
</protein>
<organism evidence="6 7">
    <name type="scientific">Pristionchus fissidentatus</name>
    <dbReference type="NCBI Taxonomy" id="1538716"/>
    <lineage>
        <taxon>Eukaryota</taxon>
        <taxon>Metazoa</taxon>
        <taxon>Ecdysozoa</taxon>
        <taxon>Nematoda</taxon>
        <taxon>Chromadorea</taxon>
        <taxon>Rhabditida</taxon>
        <taxon>Rhabditina</taxon>
        <taxon>Diplogasteromorpha</taxon>
        <taxon>Diplogasteroidea</taxon>
        <taxon>Neodiplogasteridae</taxon>
        <taxon>Pristionchus</taxon>
    </lineage>
</organism>
<dbReference type="Proteomes" id="UP001432322">
    <property type="component" value="Unassembled WGS sequence"/>
</dbReference>
<feature type="transmembrane region" description="Helical" evidence="5">
    <location>
        <begin position="16"/>
        <end position="36"/>
    </location>
</feature>
<keyword evidence="4 5" id="KW-0472">Membrane</keyword>
<keyword evidence="7" id="KW-1185">Reference proteome</keyword>
<evidence type="ECO:0000313" key="6">
    <source>
        <dbReference type="EMBL" id="GMT18490.1"/>
    </source>
</evidence>
<dbReference type="AlphaFoldDB" id="A0AAV5VIP5"/>
<dbReference type="InterPro" id="IPR018499">
    <property type="entry name" value="Tetraspanin/Peripherin"/>
</dbReference>
<evidence type="ECO:0000256" key="3">
    <source>
        <dbReference type="ARBA" id="ARBA00022989"/>
    </source>
</evidence>
<sequence>MSLLDRMGFATTRKALLVLNGIYLFFAVILVGTAWYTHNAAIVTSVSIAGGIIAAGVFLLAVSVLGLWATREQNQAALFFYMIILFCVFVVQCSVALACLGQLSDVSLEELISSGWKVASPSTIFDAEKAFGCCGLRSAAEVVDGCKQ</sequence>
<keyword evidence="2 5" id="KW-0812">Transmembrane</keyword>
<evidence type="ECO:0000256" key="5">
    <source>
        <dbReference type="SAM" id="Phobius"/>
    </source>
</evidence>
<dbReference type="EMBL" id="BTSY01000003">
    <property type="protein sequence ID" value="GMT18490.1"/>
    <property type="molecule type" value="Genomic_DNA"/>
</dbReference>
<gene>
    <name evidence="6" type="ORF">PFISCL1PPCAC_9787</name>
</gene>
<feature type="non-terminal residue" evidence="6">
    <location>
        <position position="148"/>
    </location>
</feature>
<keyword evidence="3 5" id="KW-1133">Transmembrane helix</keyword>
<proteinExistence type="predicted"/>
<evidence type="ECO:0000256" key="1">
    <source>
        <dbReference type="ARBA" id="ARBA00004141"/>
    </source>
</evidence>
<dbReference type="GO" id="GO:0016020">
    <property type="term" value="C:membrane"/>
    <property type="evidence" value="ECO:0007669"/>
    <property type="project" value="UniProtKB-SubCell"/>
</dbReference>